<dbReference type="AlphaFoldDB" id="A0A1F5MGM3"/>
<evidence type="ECO:0000313" key="3">
    <source>
        <dbReference type="Proteomes" id="UP000178859"/>
    </source>
</evidence>
<name>A0A1F5MGM3_9BACT</name>
<dbReference type="Pfam" id="PF18480">
    <property type="entry name" value="DUF5615"/>
    <property type="match status" value="1"/>
</dbReference>
<proteinExistence type="predicted"/>
<accession>A0A1F5MGM3</accession>
<dbReference type="EMBL" id="MFDT01000062">
    <property type="protein sequence ID" value="OGE64450.1"/>
    <property type="molecule type" value="Genomic_DNA"/>
</dbReference>
<evidence type="ECO:0000259" key="1">
    <source>
        <dbReference type="Pfam" id="PF18480"/>
    </source>
</evidence>
<feature type="domain" description="DUF5615" evidence="1">
    <location>
        <begin position="1"/>
        <end position="104"/>
    </location>
</feature>
<evidence type="ECO:0000313" key="2">
    <source>
        <dbReference type="EMBL" id="OGE64450.1"/>
    </source>
</evidence>
<protein>
    <recommendedName>
        <fullName evidence="1">DUF5615 domain-containing protein</fullName>
    </recommendedName>
</protein>
<dbReference type="InterPro" id="IPR041049">
    <property type="entry name" value="DUF5615"/>
</dbReference>
<sequence length="116" mass="13519">MKLLADENFPPTLISYLQKKHHNVKRIQRSAKTTSDISVKDIAIKDNRIIFTFDKDFLKTKRTEKLFSVVIFDFPYLSPGEILIYMYTIIQAISKLRKRKRFFIATYSAAGLELVG</sequence>
<comment type="caution">
    <text evidence="2">The sequence shown here is derived from an EMBL/GenBank/DDBJ whole genome shotgun (WGS) entry which is preliminary data.</text>
</comment>
<gene>
    <name evidence="2" type="ORF">A3I48_03440</name>
</gene>
<organism evidence="2 3">
    <name type="scientific">Candidatus Daviesbacteria bacterium RIFCSPLOWO2_02_FULL_36_7</name>
    <dbReference type="NCBI Taxonomy" id="1797792"/>
    <lineage>
        <taxon>Bacteria</taxon>
        <taxon>Candidatus Daviesiibacteriota</taxon>
    </lineage>
</organism>
<reference evidence="2 3" key="1">
    <citation type="journal article" date="2016" name="Nat. Commun.">
        <title>Thousands of microbial genomes shed light on interconnected biogeochemical processes in an aquifer system.</title>
        <authorList>
            <person name="Anantharaman K."/>
            <person name="Brown C.T."/>
            <person name="Hug L.A."/>
            <person name="Sharon I."/>
            <person name="Castelle C.J."/>
            <person name="Probst A.J."/>
            <person name="Thomas B.C."/>
            <person name="Singh A."/>
            <person name="Wilkins M.J."/>
            <person name="Karaoz U."/>
            <person name="Brodie E.L."/>
            <person name="Williams K.H."/>
            <person name="Hubbard S.S."/>
            <person name="Banfield J.F."/>
        </authorList>
    </citation>
    <scope>NUCLEOTIDE SEQUENCE [LARGE SCALE GENOMIC DNA]</scope>
</reference>
<dbReference type="Proteomes" id="UP000178859">
    <property type="component" value="Unassembled WGS sequence"/>
</dbReference>